<gene>
    <name evidence="4" type="primary">rpl13</name>
    <name evidence="6" type="ORF">A3207_06830</name>
</gene>
<evidence type="ECO:0000256" key="2">
    <source>
        <dbReference type="ARBA" id="ARBA00022980"/>
    </source>
</evidence>
<protein>
    <recommendedName>
        <fullName evidence="4">Large ribosomal subunit protein uL13</fullName>
    </recommendedName>
</protein>
<dbReference type="NCBIfam" id="TIGR01077">
    <property type="entry name" value="L13_A_E"/>
    <property type="match status" value="1"/>
</dbReference>
<dbReference type="Pfam" id="PF00572">
    <property type="entry name" value="Ribosomal_L13"/>
    <property type="match status" value="1"/>
</dbReference>
<keyword evidence="3 4" id="KW-0687">Ribonucleoprotein</keyword>
<comment type="caution">
    <text evidence="6">The sequence shown here is derived from an EMBL/GenBank/DDBJ whole genome shotgun (WGS) entry which is preliminary data.</text>
</comment>
<keyword evidence="2 4" id="KW-0689">Ribosomal protein</keyword>
<dbReference type="GO" id="GO:0003729">
    <property type="term" value="F:mRNA binding"/>
    <property type="evidence" value="ECO:0007669"/>
    <property type="project" value="TreeGrafter"/>
</dbReference>
<dbReference type="GO" id="GO:0017148">
    <property type="term" value="P:negative regulation of translation"/>
    <property type="evidence" value="ECO:0007669"/>
    <property type="project" value="TreeGrafter"/>
</dbReference>
<reference evidence="6" key="1">
    <citation type="submission" date="2016-03" db="EMBL/GenBank/DDBJ databases">
        <authorList>
            <person name="Borrel G."/>
            <person name="Mccann A."/>
            <person name="O'Toole P.W."/>
        </authorList>
    </citation>
    <scope>NUCLEOTIDE SEQUENCE</scope>
    <source>
        <strain evidence="6">183</strain>
    </source>
</reference>
<dbReference type="PROSITE" id="PS00783">
    <property type="entry name" value="RIBOSOMAL_L13"/>
    <property type="match status" value="1"/>
</dbReference>
<dbReference type="GO" id="GO:0022625">
    <property type="term" value="C:cytosolic large ribosomal subunit"/>
    <property type="evidence" value="ECO:0007669"/>
    <property type="project" value="UniProtKB-UniRule"/>
</dbReference>
<dbReference type="GO" id="GO:0003735">
    <property type="term" value="F:structural constituent of ribosome"/>
    <property type="evidence" value="ECO:0007669"/>
    <property type="project" value="UniProtKB-UniRule"/>
</dbReference>
<dbReference type="HAMAP" id="MF_01366">
    <property type="entry name" value="Ribosomal_uL13"/>
    <property type="match status" value="1"/>
</dbReference>
<sequence>MAIVIDADKHILGRLSTNIAKRILNGEEVIVVNAEKAIITGDRQVIFNKYLDKYHRGKQTSGPFFPKRADLILKKTVRGMIPFMHPRGREAYRRVRVYVGIPKELESAKLEKIESAMTLWTDKYVTLGEVAERLGSRVR</sequence>
<dbReference type="AlphaFoldDB" id="A0A8J8PE65"/>
<comment type="function">
    <text evidence="4">This protein is one of the early assembly proteins of the 50S ribosomal subunit, although it is not seen to bind rRNA by itself. It is important during the early stages of 50S assembly.</text>
</comment>
<dbReference type="InterPro" id="IPR005755">
    <property type="entry name" value="Ribosomal_uL13_euk/arc"/>
</dbReference>
<dbReference type="GeneID" id="41324026"/>
<dbReference type="NCBIfam" id="NF005004">
    <property type="entry name" value="PRK06394.1"/>
    <property type="match status" value="1"/>
</dbReference>
<dbReference type="Gene3D" id="3.90.1180.10">
    <property type="entry name" value="Ribosomal protein L13"/>
    <property type="match status" value="1"/>
</dbReference>
<dbReference type="InterPro" id="IPR023563">
    <property type="entry name" value="Ribosomal_uL13_CS"/>
</dbReference>
<dbReference type="PANTHER" id="PTHR11545:SF3">
    <property type="entry name" value="LARGE RIBOSOMAL SUBUNIT PROTEIN UL13"/>
    <property type="match status" value="1"/>
</dbReference>
<dbReference type="CDD" id="cd00392">
    <property type="entry name" value="Ribosomal_L13"/>
    <property type="match status" value="1"/>
</dbReference>
<name>A0A8J8PE65_9ARCH</name>
<evidence type="ECO:0000313" key="7">
    <source>
        <dbReference type="Proteomes" id="UP000752814"/>
    </source>
</evidence>
<dbReference type="PIRSF" id="PIRSF002181">
    <property type="entry name" value="Ribosomal_L13"/>
    <property type="match status" value="1"/>
</dbReference>
<evidence type="ECO:0000256" key="1">
    <source>
        <dbReference type="ARBA" id="ARBA00006227"/>
    </source>
</evidence>
<dbReference type="EMBL" id="LVVT01000007">
    <property type="protein sequence ID" value="TQS84026.1"/>
    <property type="molecule type" value="Genomic_DNA"/>
</dbReference>
<dbReference type="GO" id="GO:0006412">
    <property type="term" value="P:translation"/>
    <property type="evidence" value="ECO:0007669"/>
    <property type="project" value="UniProtKB-UniRule"/>
</dbReference>
<proteinExistence type="inferred from homology"/>
<accession>A0A8J8PE65</accession>
<evidence type="ECO:0000313" key="6">
    <source>
        <dbReference type="EMBL" id="TQS84026.1"/>
    </source>
</evidence>
<dbReference type="SUPFAM" id="SSF52161">
    <property type="entry name" value="Ribosomal protein L13"/>
    <property type="match status" value="1"/>
</dbReference>
<dbReference type="RefSeq" id="WP_020449483.1">
    <property type="nucleotide sequence ID" value="NZ_CAYAXV010000009.1"/>
</dbReference>
<evidence type="ECO:0000256" key="3">
    <source>
        <dbReference type="ARBA" id="ARBA00023274"/>
    </source>
</evidence>
<evidence type="ECO:0000256" key="5">
    <source>
        <dbReference type="RuleBase" id="RU003877"/>
    </source>
</evidence>
<dbReference type="InterPro" id="IPR036899">
    <property type="entry name" value="Ribosomal_uL13_sf"/>
</dbReference>
<comment type="similarity">
    <text evidence="1 4 5">Belongs to the universal ribosomal protein uL13 family.</text>
</comment>
<dbReference type="InterPro" id="IPR005822">
    <property type="entry name" value="Ribosomal_uL13"/>
</dbReference>
<organism evidence="6 7">
    <name type="scientific">Candidatus Methanomassiliicoccus intestinalis</name>
    <dbReference type="NCBI Taxonomy" id="1406512"/>
    <lineage>
        <taxon>Archaea</taxon>
        <taxon>Methanobacteriati</taxon>
        <taxon>Thermoplasmatota</taxon>
        <taxon>Thermoplasmata</taxon>
        <taxon>Methanomassiliicoccales</taxon>
        <taxon>Methanomassiliicoccaceae</taxon>
        <taxon>Methanomassiliicoccus</taxon>
    </lineage>
</organism>
<dbReference type="OMA" id="GMLPWKT"/>
<comment type="subunit">
    <text evidence="4">Part of the 50S ribosomal subunit.</text>
</comment>
<evidence type="ECO:0000256" key="4">
    <source>
        <dbReference type="HAMAP-Rule" id="MF_01366"/>
    </source>
</evidence>
<dbReference type="PANTHER" id="PTHR11545">
    <property type="entry name" value="RIBOSOMAL PROTEIN L13"/>
    <property type="match status" value="1"/>
</dbReference>
<dbReference type="Proteomes" id="UP000752814">
    <property type="component" value="Unassembled WGS sequence"/>
</dbReference>
<dbReference type="InterPro" id="IPR005823">
    <property type="entry name" value="Ribosomal_uL13_bac-type"/>
</dbReference>